<dbReference type="EMBL" id="JBBAXC010000003">
    <property type="protein sequence ID" value="MEI5906371.1"/>
    <property type="molecule type" value="Genomic_DNA"/>
</dbReference>
<accession>A0ABU8HAZ1</accession>
<sequence>MKSSCICPKFEEAFMLLGKRWNGILIKVLLTGPHRFKDIKSQIPLISEKVLSARLKELEENNIIIRSVLSATPIIIQYELSEKGNSLSAVLNNVEEWANDWL</sequence>
<dbReference type="InterPro" id="IPR036390">
    <property type="entry name" value="WH_DNA-bd_sf"/>
</dbReference>
<dbReference type="InterPro" id="IPR002577">
    <property type="entry name" value="HTH_HxlR"/>
</dbReference>
<dbReference type="SUPFAM" id="SSF46785">
    <property type="entry name" value="Winged helix' DNA-binding domain"/>
    <property type="match status" value="1"/>
</dbReference>
<dbReference type="PROSITE" id="PS51118">
    <property type="entry name" value="HTH_HXLR"/>
    <property type="match status" value="1"/>
</dbReference>
<evidence type="ECO:0000313" key="6">
    <source>
        <dbReference type="Proteomes" id="UP001312865"/>
    </source>
</evidence>
<reference evidence="5 6" key="1">
    <citation type="journal article" date="2018" name="J. Microbiol.">
        <title>Bacillus spongiae sp. nov., isolated from sponge of Jeju Island.</title>
        <authorList>
            <person name="Lee G.E."/>
            <person name="Im W.T."/>
            <person name="Park J.S."/>
        </authorList>
    </citation>
    <scope>NUCLEOTIDE SEQUENCE [LARGE SCALE GENOMIC DNA]</scope>
    <source>
        <strain evidence="5 6">135PIL107-10</strain>
    </source>
</reference>
<proteinExistence type="predicted"/>
<dbReference type="PANTHER" id="PTHR33204:SF37">
    <property type="entry name" value="HTH-TYPE TRANSCRIPTIONAL REGULATOR YODB"/>
    <property type="match status" value="1"/>
</dbReference>
<feature type="domain" description="HTH hxlR-type" evidence="4">
    <location>
        <begin position="7"/>
        <end position="102"/>
    </location>
</feature>
<dbReference type="Proteomes" id="UP001312865">
    <property type="component" value="Unassembled WGS sequence"/>
</dbReference>
<organism evidence="5 6">
    <name type="scientific">Bacillus spongiae</name>
    <dbReference type="NCBI Taxonomy" id="2683610"/>
    <lineage>
        <taxon>Bacteria</taxon>
        <taxon>Bacillati</taxon>
        <taxon>Bacillota</taxon>
        <taxon>Bacilli</taxon>
        <taxon>Bacillales</taxon>
        <taxon>Bacillaceae</taxon>
        <taxon>Bacillus</taxon>
    </lineage>
</organism>
<evidence type="ECO:0000256" key="1">
    <source>
        <dbReference type="ARBA" id="ARBA00023015"/>
    </source>
</evidence>
<keyword evidence="6" id="KW-1185">Reference proteome</keyword>
<dbReference type="PANTHER" id="PTHR33204">
    <property type="entry name" value="TRANSCRIPTIONAL REGULATOR, MARR FAMILY"/>
    <property type="match status" value="1"/>
</dbReference>
<dbReference type="Pfam" id="PF01638">
    <property type="entry name" value="HxlR"/>
    <property type="match status" value="1"/>
</dbReference>
<evidence type="ECO:0000256" key="3">
    <source>
        <dbReference type="ARBA" id="ARBA00023163"/>
    </source>
</evidence>
<evidence type="ECO:0000259" key="4">
    <source>
        <dbReference type="PROSITE" id="PS51118"/>
    </source>
</evidence>
<dbReference type="InterPro" id="IPR036388">
    <property type="entry name" value="WH-like_DNA-bd_sf"/>
</dbReference>
<dbReference type="RefSeq" id="WP_336585804.1">
    <property type="nucleotide sequence ID" value="NZ_JBBAXC010000003.1"/>
</dbReference>
<dbReference type="Gene3D" id="1.10.10.10">
    <property type="entry name" value="Winged helix-like DNA-binding domain superfamily/Winged helix DNA-binding domain"/>
    <property type="match status" value="1"/>
</dbReference>
<keyword evidence="1" id="KW-0805">Transcription regulation</keyword>
<protein>
    <submittedName>
        <fullName evidence="5">Helix-turn-helix domain-containing protein</fullName>
    </submittedName>
</protein>
<keyword evidence="2" id="KW-0238">DNA-binding</keyword>
<gene>
    <name evidence="5" type="ORF">WAK64_04800</name>
</gene>
<keyword evidence="3" id="KW-0804">Transcription</keyword>
<comment type="caution">
    <text evidence="5">The sequence shown here is derived from an EMBL/GenBank/DDBJ whole genome shotgun (WGS) entry which is preliminary data.</text>
</comment>
<evidence type="ECO:0000256" key="2">
    <source>
        <dbReference type="ARBA" id="ARBA00023125"/>
    </source>
</evidence>
<name>A0ABU8HAZ1_9BACI</name>
<evidence type="ECO:0000313" key="5">
    <source>
        <dbReference type="EMBL" id="MEI5906371.1"/>
    </source>
</evidence>